<keyword evidence="1" id="KW-1185">Reference proteome</keyword>
<reference evidence="2" key="1">
    <citation type="submission" date="2022-11" db="UniProtKB">
        <authorList>
            <consortium name="WormBaseParasite"/>
        </authorList>
    </citation>
    <scope>IDENTIFICATION</scope>
</reference>
<dbReference type="WBParaSite" id="nRc.2.0.1.t23554-RA">
    <property type="protein sequence ID" value="nRc.2.0.1.t23554-RA"/>
    <property type="gene ID" value="nRc.2.0.1.g23554"/>
</dbReference>
<sequence length="92" mass="10580">MEKSNSNDDMFSMTAEFLNVNFVVSMSISEINTVPENGLRPISNVINIDDSERLENYILKSCPTHFSANQVNDIRKNCARKWFTTPQKEMEC</sequence>
<evidence type="ECO:0000313" key="2">
    <source>
        <dbReference type="WBParaSite" id="nRc.2.0.1.t23554-RA"/>
    </source>
</evidence>
<name>A0A915JAP9_ROMCU</name>
<accession>A0A915JAP9</accession>
<protein>
    <submittedName>
        <fullName evidence="2">Uncharacterized protein</fullName>
    </submittedName>
</protein>
<dbReference type="Proteomes" id="UP000887565">
    <property type="component" value="Unplaced"/>
</dbReference>
<proteinExistence type="predicted"/>
<organism evidence="1 2">
    <name type="scientific">Romanomermis culicivorax</name>
    <name type="common">Nematode worm</name>
    <dbReference type="NCBI Taxonomy" id="13658"/>
    <lineage>
        <taxon>Eukaryota</taxon>
        <taxon>Metazoa</taxon>
        <taxon>Ecdysozoa</taxon>
        <taxon>Nematoda</taxon>
        <taxon>Enoplea</taxon>
        <taxon>Dorylaimia</taxon>
        <taxon>Mermithida</taxon>
        <taxon>Mermithoidea</taxon>
        <taxon>Mermithidae</taxon>
        <taxon>Romanomermis</taxon>
    </lineage>
</organism>
<evidence type="ECO:0000313" key="1">
    <source>
        <dbReference type="Proteomes" id="UP000887565"/>
    </source>
</evidence>
<dbReference type="AlphaFoldDB" id="A0A915JAP9"/>